<evidence type="ECO:0000256" key="2">
    <source>
        <dbReference type="ARBA" id="ARBA00014540"/>
    </source>
</evidence>
<protein>
    <recommendedName>
        <fullName evidence="2">SOSS complex subunit C</fullName>
    </recommendedName>
    <alternativeName>
        <fullName evidence="3">Sensor of single-strand DNA complex subunit C</fullName>
    </alternativeName>
    <alternativeName>
        <fullName evidence="5">Sensor of ssDNA subunit C</fullName>
    </alternativeName>
    <alternativeName>
        <fullName evidence="4">Single-stranded DNA-binding protein-interacting protein 1</fullName>
    </alternativeName>
</protein>
<proteinExistence type="inferred from homology"/>
<keyword evidence="8" id="KW-1185">Reference proteome</keyword>
<comment type="similarity">
    <text evidence="1">Belongs to the SOSS-C family.</text>
</comment>
<dbReference type="Proteomes" id="UP000242450">
    <property type="component" value="Chromosome 16"/>
</dbReference>
<evidence type="ECO:0000256" key="1">
    <source>
        <dbReference type="ARBA" id="ARBA00007829"/>
    </source>
</evidence>
<evidence type="ECO:0000313" key="7">
    <source>
        <dbReference type="EMBL" id="OWK07324.1"/>
    </source>
</evidence>
<feature type="compositionally biased region" description="Basic and acidic residues" evidence="6">
    <location>
        <begin position="21"/>
        <end position="31"/>
    </location>
</feature>
<evidence type="ECO:0000256" key="6">
    <source>
        <dbReference type="SAM" id="MobiDB-lite"/>
    </source>
</evidence>
<evidence type="ECO:0000313" key="8">
    <source>
        <dbReference type="Proteomes" id="UP000242450"/>
    </source>
</evidence>
<dbReference type="OrthoDB" id="10040290at2759"/>
<organism evidence="7 8">
    <name type="scientific">Cervus elaphus hippelaphus</name>
    <name type="common">European red deer</name>
    <dbReference type="NCBI Taxonomy" id="46360"/>
    <lineage>
        <taxon>Eukaryota</taxon>
        <taxon>Metazoa</taxon>
        <taxon>Chordata</taxon>
        <taxon>Craniata</taxon>
        <taxon>Vertebrata</taxon>
        <taxon>Euteleostomi</taxon>
        <taxon>Mammalia</taxon>
        <taxon>Eutheria</taxon>
        <taxon>Laurasiatheria</taxon>
        <taxon>Artiodactyla</taxon>
        <taxon>Ruminantia</taxon>
        <taxon>Pecora</taxon>
        <taxon>Cervidae</taxon>
        <taxon>Cervinae</taxon>
        <taxon>Cervus</taxon>
    </lineage>
</organism>
<dbReference type="InterPro" id="IPR031821">
    <property type="entry name" value="SOSSC"/>
</dbReference>
<dbReference type="PANTHER" id="PTHR31526">
    <property type="entry name" value="SOSS COMPLEX SUBUNIT C"/>
    <property type="match status" value="1"/>
</dbReference>
<dbReference type="GO" id="GO:0070876">
    <property type="term" value="C:SOSS complex"/>
    <property type="evidence" value="ECO:0007669"/>
    <property type="project" value="InterPro"/>
</dbReference>
<feature type="non-terminal residue" evidence="7">
    <location>
        <position position="42"/>
    </location>
</feature>
<feature type="compositionally biased region" description="Polar residues" evidence="6">
    <location>
        <begin position="1"/>
        <end position="10"/>
    </location>
</feature>
<dbReference type="EMBL" id="MKHE01000016">
    <property type="protein sequence ID" value="OWK07324.1"/>
    <property type="molecule type" value="Genomic_DNA"/>
</dbReference>
<accession>A0A212CNA0</accession>
<evidence type="ECO:0000256" key="4">
    <source>
        <dbReference type="ARBA" id="ARBA00031967"/>
    </source>
</evidence>
<dbReference type="GO" id="GO:0006281">
    <property type="term" value="P:DNA repair"/>
    <property type="evidence" value="ECO:0007669"/>
    <property type="project" value="InterPro"/>
</dbReference>
<dbReference type="PANTHER" id="PTHR31526:SF2">
    <property type="entry name" value="SOSS COMPLEX SUBUNIT C"/>
    <property type="match status" value="1"/>
</dbReference>
<gene>
    <name evidence="7" type="ORF">Celaphus_00016926</name>
</gene>
<dbReference type="AlphaFoldDB" id="A0A212CNA0"/>
<dbReference type="GO" id="GO:0005654">
    <property type="term" value="C:nucleoplasm"/>
    <property type="evidence" value="ECO:0007669"/>
    <property type="project" value="TreeGrafter"/>
</dbReference>
<sequence>MQNQSSTNHPGASIALSRPALNKDFRDHAEQQHIAAQQKAAL</sequence>
<reference evidence="7 8" key="1">
    <citation type="journal article" date="2018" name="Mol. Genet. Genomics">
        <title>The red deer Cervus elaphus genome CerEla1.0: sequencing, annotating, genes, and chromosomes.</title>
        <authorList>
            <person name="Bana N.A."/>
            <person name="Nyiri A."/>
            <person name="Nagy J."/>
            <person name="Frank K."/>
            <person name="Nagy T."/>
            <person name="Steger V."/>
            <person name="Schiller M."/>
            <person name="Lakatos P."/>
            <person name="Sugar L."/>
            <person name="Horn P."/>
            <person name="Barta E."/>
            <person name="Orosz L."/>
        </authorList>
    </citation>
    <scope>NUCLEOTIDE SEQUENCE [LARGE SCALE GENOMIC DNA]</scope>
    <source>
        <strain evidence="7">Hungarian</strain>
    </source>
</reference>
<evidence type="ECO:0000256" key="3">
    <source>
        <dbReference type="ARBA" id="ARBA00030383"/>
    </source>
</evidence>
<comment type="caution">
    <text evidence="7">The sequence shown here is derived from an EMBL/GenBank/DDBJ whole genome shotgun (WGS) entry which is preliminary data.</text>
</comment>
<feature type="region of interest" description="Disordered" evidence="6">
    <location>
        <begin position="1"/>
        <end position="42"/>
    </location>
</feature>
<name>A0A212CNA0_CEREH</name>
<evidence type="ECO:0000256" key="5">
    <source>
        <dbReference type="ARBA" id="ARBA00033066"/>
    </source>
</evidence>